<protein>
    <submittedName>
        <fullName evidence="2">Uncharacterized protein</fullName>
    </submittedName>
</protein>
<comment type="caution">
    <text evidence="2">The sequence shown here is derived from an EMBL/GenBank/DDBJ whole genome shotgun (WGS) entry which is preliminary data.</text>
</comment>
<name>A0AA40BMJ0_9PEZI</name>
<organism evidence="2 3">
    <name type="scientific">Apiosordaria backusii</name>
    <dbReference type="NCBI Taxonomy" id="314023"/>
    <lineage>
        <taxon>Eukaryota</taxon>
        <taxon>Fungi</taxon>
        <taxon>Dikarya</taxon>
        <taxon>Ascomycota</taxon>
        <taxon>Pezizomycotina</taxon>
        <taxon>Sordariomycetes</taxon>
        <taxon>Sordariomycetidae</taxon>
        <taxon>Sordariales</taxon>
        <taxon>Lasiosphaeriaceae</taxon>
        <taxon>Apiosordaria</taxon>
    </lineage>
</organism>
<dbReference type="EMBL" id="JAUKTV010000005">
    <property type="protein sequence ID" value="KAK0736980.1"/>
    <property type="molecule type" value="Genomic_DNA"/>
</dbReference>
<reference evidence="2" key="1">
    <citation type="submission" date="2023-06" db="EMBL/GenBank/DDBJ databases">
        <title>Genome-scale phylogeny and comparative genomics of the fungal order Sordariales.</title>
        <authorList>
            <consortium name="Lawrence Berkeley National Laboratory"/>
            <person name="Hensen N."/>
            <person name="Bonometti L."/>
            <person name="Westerberg I."/>
            <person name="Brannstrom I.O."/>
            <person name="Guillou S."/>
            <person name="Cros-Aarteil S."/>
            <person name="Calhoun S."/>
            <person name="Haridas S."/>
            <person name="Kuo A."/>
            <person name="Mondo S."/>
            <person name="Pangilinan J."/>
            <person name="Riley R."/>
            <person name="Labutti K."/>
            <person name="Andreopoulos B."/>
            <person name="Lipzen A."/>
            <person name="Chen C."/>
            <person name="Yanf M."/>
            <person name="Daum C."/>
            <person name="Ng V."/>
            <person name="Clum A."/>
            <person name="Steindorff A."/>
            <person name="Ohm R."/>
            <person name="Martin F."/>
            <person name="Silar P."/>
            <person name="Natvig D."/>
            <person name="Lalanne C."/>
            <person name="Gautier V."/>
            <person name="Ament-Velasquez S.L."/>
            <person name="Kruys A."/>
            <person name="Hutchinson M.I."/>
            <person name="Powell A.J."/>
            <person name="Barry K."/>
            <person name="Miller A.N."/>
            <person name="Grigoriev I.V."/>
            <person name="Debuchy R."/>
            <person name="Gladieux P."/>
            <person name="Thoren M.H."/>
            <person name="Johannesson H."/>
        </authorList>
    </citation>
    <scope>NUCLEOTIDE SEQUENCE</scope>
    <source>
        <strain evidence="2">CBS 540.89</strain>
    </source>
</reference>
<dbReference type="Proteomes" id="UP001172159">
    <property type="component" value="Unassembled WGS sequence"/>
</dbReference>
<accession>A0AA40BMJ0</accession>
<dbReference type="AlphaFoldDB" id="A0AA40BMJ0"/>
<feature type="signal peptide" evidence="1">
    <location>
        <begin position="1"/>
        <end position="34"/>
    </location>
</feature>
<proteinExistence type="predicted"/>
<keyword evidence="3" id="KW-1185">Reference proteome</keyword>
<gene>
    <name evidence="2" type="ORF">B0T21DRAFT_155033</name>
</gene>
<sequence length="70" mass="7995">MVNNRPDPTRIFCRERPGLLVRFLVALLFSPAGGRLSREDRRRYGNGFYGASTVSRIRYPQQLLIQGTAL</sequence>
<evidence type="ECO:0000313" key="3">
    <source>
        <dbReference type="Proteomes" id="UP001172159"/>
    </source>
</evidence>
<evidence type="ECO:0000313" key="2">
    <source>
        <dbReference type="EMBL" id="KAK0736980.1"/>
    </source>
</evidence>
<evidence type="ECO:0000256" key="1">
    <source>
        <dbReference type="SAM" id="SignalP"/>
    </source>
</evidence>
<keyword evidence="1" id="KW-0732">Signal</keyword>
<feature type="chain" id="PRO_5041245387" evidence="1">
    <location>
        <begin position="35"/>
        <end position="70"/>
    </location>
</feature>